<accession>A0A0E9VI85</accession>
<proteinExistence type="predicted"/>
<reference evidence="1" key="2">
    <citation type="journal article" date="2015" name="Fish Shellfish Immunol.">
        <title>Early steps in the European eel (Anguilla anguilla)-Vibrio vulnificus interaction in the gills: Role of the RtxA13 toxin.</title>
        <authorList>
            <person name="Callol A."/>
            <person name="Pajuelo D."/>
            <person name="Ebbesson L."/>
            <person name="Teles M."/>
            <person name="MacKenzie S."/>
            <person name="Amaro C."/>
        </authorList>
    </citation>
    <scope>NUCLEOTIDE SEQUENCE</scope>
</reference>
<evidence type="ECO:0000313" key="1">
    <source>
        <dbReference type="EMBL" id="JAH76933.1"/>
    </source>
</evidence>
<name>A0A0E9VI85_ANGAN</name>
<organism evidence="1">
    <name type="scientific">Anguilla anguilla</name>
    <name type="common">European freshwater eel</name>
    <name type="synonym">Muraena anguilla</name>
    <dbReference type="NCBI Taxonomy" id="7936"/>
    <lineage>
        <taxon>Eukaryota</taxon>
        <taxon>Metazoa</taxon>
        <taxon>Chordata</taxon>
        <taxon>Craniata</taxon>
        <taxon>Vertebrata</taxon>
        <taxon>Euteleostomi</taxon>
        <taxon>Actinopterygii</taxon>
        <taxon>Neopterygii</taxon>
        <taxon>Teleostei</taxon>
        <taxon>Anguilliformes</taxon>
        <taxon>Anguillidae</taxon>
        <taxon>Anguilla</taxon>
    </lineage>
</organism>
<reference evidence="1" key="1">
    <citation type="submission" date="2014-11" db="EMBL/GenBank/DDBJ databases">
        <authorList>
            <person name="Amaro Gonzalez C."/>
        </authorList>
    </citation>
    <scope>NUCLEOTIDE SEQUENCE</scope>
</reference>
<dbReference type="AlphaFoldDB" id="A0A0E9VI85"/>
<sequence length="37" mass="4207">MTTDIIFCDVIVRTFDTFKLAIACPFSIKEFAYIATT</sequence>
<protein>
    <submittedName>
        <fullName evidence="1">Uncharacterized protein</fullName>
    </submittedName>
</protein>
<dbReference type="EMBL" id="GBXM01031644">
    <property type="protein sequence ID" value="JAH76933.1"/>
    <property type="molecule type" value="Transcribed_RNA"/>
</dbReference>